<evidence type="ECO:0000256" key="19">
    <source>
        <dbReference type="HAMAP-Rule" id="MF_00719"/>
    </source>
</evidence>
<dbReference type="Pfam" id="PF02654">
    <property type="entry name" value="CobS"/>
    <property type="match status" value="1"/>
</dbReference>
<keyword evidence="9 19" id="KW-0808">Transferase</keyword>
<feature type="transmembrane region" description="Helical" evidence="19">
    <location>
        <begin position="181"/>
        <end position="199"/>
    </location>
</feature>
<evidence type="ECO:0000256" key="12">
    <source>
        <dbReference type="ARBA" id="ARBA00022989"/>
    </source>
</evidence>
<evidence type="ECO:0000256" key="17">
    <source>
        <dbReference type="ARBA" id="ARBA00048623"/>
    </source>
</evidence>
<comment type="cofactor">
    <cofactor evidence="1 19">
        <name>Mg(2+)</name>
        <dbReference type="ChEBI" id="CHEBI:18420"/>
    </cofactor>
</comment>
<dbReference type="PANTHER" id="PTHR34148">
    <property type="entry name" value="ADENOSYLCOBINAMIDE-GDP RIBAZOLETRANSFERASE"/>
    <property type="match status" value="1"/>
</dbReference>
<dbReference type="NCBIfam" id="TIGR00317">
    <property type="entry name" value="cobS"/>
    <property type="match status" value="1"/>
</dbReference>
<accession>A0A2U8E2W1</accession>
<dbReference type="PANTHER" id="PTHR34148:SF1">
    <property type="entry name" value="ADENOSYLCOBINAMIDE-GDP RIBAZOLETRANSFERASE"/>
    <property type="match status" value="1"/>
</dbReference>
<feature type="transmembrane region" description="Helical" evidence="19">
    <location>
        <begin position="205"/>
        <end position="223"/>
    </location>
</feature>
<evidence type="ECO:0000256" key="18">
    <source>
        <dbReference type="ARBA" id="ARBA00049504"/>
    </source>
</evidence>
<gene>
    <name evidence="19" type="primary">cobS</name>
    <name evidence="20" type="ORF">CKA38_08115</name>
</gene>
<evidence type="ECO:0000256" key="15">
    <source>
        <dbReference type="ARBA" id="ARBA00032605"/>
    </source>
</evidence>
<evidence type="ECO:0000256" key="13">
    <source>
        <dbReference type="ARBA" id="ARBA00023136"/>
    </source>
</evidence>
<organism evidence="20 21">
    <name type="scientific">Ereboglobus luteus</name>
    <dbReference type="NCBI Taxonomy" id="1796921"/>
    <lineage>
        <taxon>Bacteria</taxon>
        <taxon>Pseudomonadati</taxon>
        <taxon>Verrucomicrobiota</taxon>
        <taxon>Opitutia</taxon>
        <taxon>Opitutales</taxon>
        <taxon>Opitutaceae</taxon>
        <taxon>Ereboglobus</taxon>
    </lineage>
</organism>
<evidence type="ECO:0000313" key="20">
    <source>
        <dbReference type="EMBL" id="AWI09207.1"/>
    </source>
</evidence>
<dbReference type="OrthoDB" id="9794626at2"/>
<evidence type="ECO:0000256" key="2">
    <source>
        <dbReference type="ARBA" id="ARBA00004651"/>
    </source>
</evidence>
<comment type="similarity">
    <text evidence="4 19">Belongs to the CobS family.</text>
</comment>
<feature type="transmembrane region" description="Helical" evidence="19">
    <location>
        <begin position="40"/>
        <end position="61"/>
    </location>
</feature>
<evidence type="ECO:0000256" key="11">
    <source>
        <dbReference type="ARBA" id="ARBA00022842"/>
    </source>
</evidence>
<protein>
    <recommendedName>
        <fullName evidence="6 19">Adenosylcobinamide-GDP ribazoletransferase</fullName>
        <ecNumber evidence="5 19">2.7.8.26</ecNumber>
    </recommendedName>
    <alternativeName>
        <fullName evidence="16 19">Cobalamin synthase</fullName>
    </alternativeName>
    <alternativeName>
        <fullName evidence="15 19">Cobalamin-5'-phosphate synthase</fullName>
    </alternativeName>
</protein>
<feature type="transmembrane region" description="Helical" evidence="19">
    <location>
        <begin position="114"/>
        <end position="136"/>
    </location>
</feature>
<evidence type="ECO:0000256" key="7">
    <source>
        <dbReference type="ARBA" id="ARBA00022475"/>
    </source>
</evidence>
<evidence type="ECO:0000256" key="3">
    <source>
        <dbReference type="ARBA" id="ARBA00004663"/>
    </source>
</evidence>
<evidence type="ECO:0000256" key="14">
    <source>
        <dbReference type="ARBA" id="ARBA00025228"/>
    </source>
</evidence>
<keyword evidence="10 19" id="KW-0812">Transmembrane</keyword>
<comment type="catalytic activity">
    <reaction evidence="17 19">
        <text>alpha-ribazole + adenosylcob(III)inamide-GDP = adenosylcob(III)alamin + GMP + H(+)</text>
        <dbReference type="Rhea" id="RHEA:16049"/>
        <dbReference type="ChEBI" id="CHEBI:10329"/>
        <dbReference type="ChEBI" id="CHEBI:15378"/>
        <dbReference type="ChEBI" id="CHEBI:18408"/>
        <dbReference type="ChEBI" id="CHEBI:58115"/>
        <dbReference type="ChEBI" id="CHEBI:60487"/>
        <dbReference type="EC" id="2.7.8.26"/>
    </reaction>
</comment>
<dbReference type="NCBIfam" id="NF001277">
    <property type="entry name" value="PRK00235.1-3"/>
    <property type="match status" value="1"/>
</dbReference>
<keyword evidence="7 19" id="KW-1003">Cell membrane</keyword>
<dbReference type="GO" id="GO:0008818">
    <property type="term" value="F:cobalamin 5'-phosphate synthase activity"/>
    <property type="evidence" value="ECO:0007669"/>
    <property type="project" value="UniProtKB-UniRule"/>
</dbReference>
<keyword evidence="8 19" id="KW-0169">Cobalamin biosynthesis</keyword>
<proteinExistence type="inferred from homology"/>
<feature type="transmembrane region" description="Helical" evidence="19">
    <location>
        <begin position="142"/>
        <end position="169"/>
    </location>
</feature>
<comment type="function">
    <text evidence="14 19">Joins adenosylcobinamide-GDP and alpha-ribazole to generate adenosylcobalamin (Ado-cobalamin). Also synthesizes adenosylcobalamin 5'-phosphate from adenosylcobinamide-GDP and alpha-ribazole 5'-phosphate.</text>
</comment>
<comment type="pathway">
    <text evidence="3 19">Cofactor biosynthesis; adenosylcobalamin biosynthesis; adenosylcobalamin from cob(II)yrinate a,c-diamide: step 7/7.</text>
</comment>
<dbReference type="EMBL" id="CP023004">
    <property type="protein sequence ID" value="AWI09207.1"/>
    <property type="molecule type" value="Genomic_DNA"/>
</dbReference>
<comment type="catalytic activity">
    <reaction evidence="18 19">
        <text>alpha-ribazole 5'-phosphate + adenosylcob(III)inamide-GDP = adenosylcob(III)alamin 5'-phosphate + GMP + H(+)</text>
        <dbReference type="Rhea" id="RHEA:23560"/>
        <dbReference type="ChEBI" id="CHEBI:15378"/>
        <dbReference type="ChEBI" id="CHEBI:57918"/>
        <dbReference type="ChEBI" id="CHEBI:58115"/>
        <dbReference type="ChEBI" id="CHEBI:60487"/>
        <dbReference type="ChEBI" id="CHEBI:60493"/>
        <dbReference type="EC" id="2.7.8.26"/>
    </reaction>
</comment>
<sequence length="257" mass="27652">MNAFLSRELRALHSAVMFFTRIPMPSFKDYDPGDLQRSSAYFPLVGWITGGAAALAWWGAIQIWPPAIASGASLAVTLLLTGAFHEDGFADMCDGFGSGAPKDRVLEIMRDSRIGAFGAIGLVVMLTLKWQAVAALPLQPAWLAPALLFAAHTVSRGASGTLMTTLAYVSEQGKAKPLATTLRGWRLVVSLVFALAPFALLPLRFWWTLVAVGVARAVMAWLCKRRIGGYTGDCLGATQQVCEAAFYLCAVALVWAR</sequence>
<evidence type="ECO:0000256" key="10">
    <source>
        <dbReference type="ARBA" id="ARBA00022692"/>
    </source>
</evidence>
<evidence type="ECO:0000256" key="16">
    <source>
        <dbReference type="ARBA" id="ARBA00032853"/>
    </source>
</evidence>
<dbReference type="GO" id="GO:0005886">
    <property type="term" value="C:plasma membrane"/>
    <property type="evidence" value="ECO:0007669"/>
    <property type="project" value="UniProtKB-SubCell"/>
</dbReference>
<dbReference type="GO" id="GO:0009236">
    <property type="term" value="P:cobalamin biosynthetic process"/>
    <property type="evidence" value="ECO:0007669"/>
    <property type="project" value="UniProtKB-UniRule"/>
</dbReference>
<evidence type="ECO:0000256" key="6">
    <source>
        <dbReference type="ARBA" id="ARBA00015850"/>
    </source>
</evidence>
<dbReference type="AlphaFoldDB" id="A0A2U8E2W1"/>
<comment type="subcellular location">
    <subcellularLocation>
        <location evidence="2 19">Cell membrane</location>
        <topology evidence="2 19">Multi-pass membrane protein</topology>
    </subcellularLocation>
</comment>
<dbReference type="GO" id="GO:0051073">
    <property type="term" value="F:adenosylcobinamide-GDP ribazoletransferase activity"/>
    <property type="evidence" value="ECO:0007669"/>
    <property type="project" value="UniProtKB-UniRule"/>
</dbReference>
<reference evidence="20 21" key="1">
    <citation type="journal article" date="2018" name="Syst. Appl. Microbiol.">
        <title>Ereboglobus luteus gen. nov. sp. nov. from cockroach guts, and new insights into the oxygen relationship of the genera Opitutus and Didymococcus (Verrucomicrobia: Opitutaceae).</title>
        <authorList>
            <person name="Tegtmeier D."/>
            <person name="Belitz A."/>
            <person name="Radek R."/>
            <person name="Heimerl T."/>
            <person name="Brune A."/>
        </authorList>
    </citation>
    <scope>NUCLEOTIDE SEQUENCE [LARGE SCALE GENOMIC DNA]</scope>
    <source>
        <strain evidence="20 21">Ho45</strain>
    </source>
</reference>
<evidence type="ECO:0000256" key="4">
    <source>
        <dbReference type="ARBA" id="ARBA00010561"/>
    </source>
</evidence>
<evidence type="ECO:0000256" key="8">
    <source>
        <dbReference type="ARBA" id="ARBA00022573"/>
    </source>
</evidence>
<keyword evidence="11 19" id="KW-0460">Magnesium</keyword>
<keyword evidence="21" id="KW-1185">Reference proteome</keyword>
<evidence type="ECO:0000256" key="1">
    <source>
        <dbReference type="ARBA" id="ARBA00001946"/>
    </source>
</evidence>
<dbReference type="KEGG" id="elut:CKA38_08115"/>
<dbReference type="UniPathway" id="UPA00148">
    <property type="reaction ID" value="UER00238"/>
</dbReference>
<dbReference type="HAMAP" id="MF_00719">
    <property type="entry name" value="CobS"/>
    <property type="match status" value="1"/>
</dbReference>
<name>A0A2U8E2W1_9BACT</name>
<dbReference type="EC" id="2.7.8.26" evidence="5 19"/>
<dbReference type="Proteomes" id="UP000244896">
    <property type="component" value="Chromosome"/>
</dbReference>
<evidence type="ECO:0000256" key="5">
    <source>
        <dbReference type="ARBA" id="ARBA00013200"/>
    </source>
</evidence>
<evidence type="ECO:0000256" key="9">
    <source>
        <dbReference type="ARBA" id="ARBA00022679"/>
    </source>
</evidence>
<dbReference type="RefSeq" id="WP_108825018.1">
    <property type="nucleotide sequence ID" value="NZ_CP023004.1"/>
</dbReference>
<keyword evidence="12 19" id="KW-1133">Transmembrane helix</keyword>
<evidence type="ECO:0000313" key="21">
    <source>
        <dbReference type="Proteomes" id="UP000244896"/>
    </source>
</evidence>
<keyword evidence="13 19" id="KW-0472">Membrane</keyword>
<dbReference type="InterPro" id="IPR003805">
    <property type="entry name" value="CobS"/>
</dbReference>